<evidence type="ECO:0000259" key="1">
    <source>
        <dbReference type="PROSITE" id="PS50801"/>
    </source>
</evidence>
<dbReference type="InterPro" id="IPR036513">
    <property type="entry name" value="STAS_dom_sf"/>
</dbReference>
<feature type="domain" description="STAS" evidence="1">
    <location>
        <begin position="1"/>
        <end position="89"/>
    </location>
</feature>
<dbReference type="SUPFAM" id="SSF52091">
    <property type="entry name" value="SpoIIaa-like"/>
    <property type="match status" value="1"/>
</dbReference>
<keyword evidence="3" id="KW-1185">Reference proteome</keyword>
<dbReference type="EMBL" id="JBBUTH010000011">
    <property type="protein sequence ID" value="MEK8053432.1"/>
    <property type="molecule type" value="Genomic_DNA"/>
</dbReference>
<sequence>MSAAIALPASLTMADARGTLERLAPQLASAEQPVLDASALQQLDSAAVSVLLECRRQAAARGRTLRVSGAPPKLAQLAQLYGVAELLAL</sequence>
<dbReference type="PANTHER" id="PTHR35849:SF2">
    <property type="entry name" value="BLR2341 PROTEIN"/>
    <property type="match status" value="1"/>
</dbReference>
<evidence type="ECO:0000313" key="3">
    <source>
        <dbReference type="Proteomes" id="UP001365405"/>
    </source>
</evidence>
<dbReference type="CDD" id="cd07043">
    <property type="entry name" value="STAS_anti-anti-sigma_factors"/>
    <property type="match status" value="1"/>
</dbReference>
<dbReference type="Proteomes" id="UP001365405">
    <property type="component" value="Unassembled WGS sequence"/>
</dbReference>
<organism evidence="2 3">
    <name type="scientific">Pseudaquabacterium inlustre</name>
    <dbReference type="NCBI Taxonomy" id="2984192"/>
    <lineage>
        <taxon>Bacteria</taxon>
        <taxon>Pseudomonadati</taxon>
        <taxon>Pseudomonadota</taxon>
        <taxon>Betaproteobacteria</taxon>
        <taxon>Burkholderiales</taxon>
        <taxon>Sphaerotilaceae</taxon>
        <taxon>Pseudaquabacterium</taxon>
    </lineage>
</organism>
<dbReference type="InterPro" id="IPR002645">
    <property type="entry name" value="STAS_dom"/>
</dbReference>
<dbReference type="Pfam" id="PF13466">
    <property type="entry name" value="STAS_2"/>
    <property type="match status" value="1"/>
</dbReference>
<dbReference type="InterPro" id="IPR058548">
    <property type="entry name" value="MlaB-like_STAS"/>
</dbReference>
<reference evidence="2 3" key="1">
    <citation type="submission" date="2024-04" db="EMBL/GenBank/DDBJ databases">
        <title>Novel species of the genus Ideonella isolated from streams.</title>
        <authorList>
            <person name="Lu H."/>
        </authorList>
    </citation>
    <scope>NUCLEOTIDE SEQUENCE [LARGE SCALE GENOMIC DNA]</scope>
    <source>
        <strain evidence="2 3">DXS22W</strain>
    </source>
</reference>
<name>A0ABU9CS91_9BURK</name>
<dbReference type="InterPro" id="IPR052746">
    <property type="entry name" value="MlaB_ABC_Transporter"/>
</dbReference>
<dbReference type="PANTHER" id="PTHR35849">
    <property type="entry name" value="BLR2341 PROTEIN"/>
    <property type="match status" value="1"/>
</dbReference>
<gene>
    <name evidence="2" type="ORF">AACH10_24455</name>
</gene>
<evidence type="ECO:0000313" key="2">
    <source>
        <dbReference type="EMBL" id="MEK8053432.1"/>
    </source>
</evidence>
<dbReference type="RefSeq" id="WP_341413166.1">
    <property type="nucleotide sequence ID" value="NZ_JBBUTH010000011.1"/>
</dbReference>
<comment type="caution">
    <text evidence="2">The sequence shown here is derived from an EMBL/GenBank/DDBJ whole genome shotgun (WGS) entry which is preliminary data.</text>
</comment>
<dbReference type="PROSITE" id="PS50801">
    <property type="entry name" value="STAS"/>
    <property type="match status" value="1"/>
</dbReference>
<protein>
    <submittedName>
        <fullName evidence="2">STAS domain-containing protein</fullName>
    </submittedName>
</protein>
<dbReference type="Gene3D" id="3.30.750.24">
    <property type="entry name" value="STAS domain"/>
    <property type="match status" value="1"/>
</dbReference>
<accession>A0ABU9CS91</accession>
<proteinExistence type="predicted"/>